<evidence type="ECO:0000256" key="1">
    <source>
        <dbReference type="ARBA" id="ARBA00002841"/>
    </source>
</evidence>
<keyword evidence="7" id="KW-0732">Signal</keyword>
<sequence>MTKKIWGIALVCSLLLAGCGGRSSGKDGASNYIVGGSTSVQPLMEQLAEKYNESTGALVTVQGGGSSVGTKGTIDGTFDVGMVSRDLKEDEAEKLDETIIAWDGIIVIVNKDNPVQDLSLDQVKKIFTGEIINWKDVGGEDKEIAVVSREEGSGTRDGFESVVGFETAELISNSDIQNATGSVISDVSGNTHAIGYISLGSNSNQVKAVSIEGVKADEDTIKDGSYKLRRPFTLCVIKGSEEAEALFEFIFSDEGKAIIQEQKYIPVERAE</sequence>
<dbReference type="Pfam" id="PF12849">
    <property type="entry name" value="PBP_like_2"/>
    <property type="match status" value="1"/>
</dbReference>
<evidence type="ECO:0000256" key="4">
    <source>
        <dbReference type="ARBA" id="ARBA00011529"/>
    </source>
</evidence>
<dbReference type="NCBIfam" id="TIGR02136">
    <property type="entry name" value="ptsS_2"/>
    <property type="match status" value="1"/>
</dbReference>
<evidence type="ECO:0000256" key="3">
    <source>
        <dbReference type="ARBA" id="ARBA00008725"/>
    </source>
</evidence>
<comment type="caution">
    <text evidence="12">The sequence shown here is derived from an EMBL/GenBank/DDBJ whole genome shotgun (WGS) entry which is preliminary data.</text>
</comment>
<accession>A0ABU0E290</accession>
<reference evidence="12 13" key="1">
    <citation type="submission" date="2023-07" db="EMBL/GenBank/DDBJ databases">
        <title>Genomic Encyclopedia of Type Strains, Phase IV (KMG-IV): sequencing the most valuable type-strain genomes for metagenomic binning, comparative biology and taxonomic classification.</title>
        <authorList>
            <person name="Goeker M."/>
        </authorList>
    </citation>
    <scope>NUCLEOTIDE SEQUENCE [LARGE SCALE GENOMIC DNA]</scope>
    <source>
        <strain evidence="12 13">DSM 16784</strain>
    </source>
</reference>
<keyword evidence="6 10" id="KW-0592">Phosphate transport</keyword>
<dbReference type="InterPro" id="IPR011862">
    <property type="entry name" value="Phos-bd"/>
</dbReference>
<keyword evidence="8 10" id="KW-0564">Palmitate</keyword>
<evidence type="ECO:0000256" key="6">
    <source>
        <dbReference type="ARBA" id="ARBA00022592"/>
    </source>
</evidence>
<comment type="similarity">
    <text evidence="3 10">Belongs to the PstS family.</text>
</comment>
<dbReference type="RefSeq" id="WP_307407347.1">
    <property type="nucleotide sequence ID" value="NZ_JAUSUR010000003.1"/>
</dbReference>
<evidence type="ECO:0000256" key="7">
    <source>
        <dbReference type="ARBA" id="ARBA00022729"/>
    </source>
</evidence>
<proteinExistence type="inferred from homology"/>
<dbReference type="SUPFAM" id="SSF53850">
    <property type="entry name" value="Periplasmic binding protein-like II"/>
    <property type="match status" value="1"/>
</dbReference>
<evidence type="ECO:0000313" key="13">
    <source>
        <dbReference type="Proteomes" id="UP001230220"/>
    </source>
</evidence>
<name>A0ABU0E290_9FIRM</name>
<organism evidence="12 13">
    <name type="scientific">Breznakia pachnodae</name>
    <dbReference type="NCBI Taxonomy" id="265178"/>
    <lineage>
        <taxon>Bacteria</taxon>
        <taxon>Bacillati</taxon>
        <taxon>Bacillota</taxon>
        <taxon>Erysipelotrichia</taxon>
        <taxon>Erysipelotrichales</taxon>
        <taxon>Erysipelotrichaceae</taxon>
        <taxon>Breznakia</taxon>
    </lineage>
</organism>
<evidence type="ECO:0000256" key="5">
    <source>
        <dbReference type="ARBA" id="ARBA00022448"/>
    </source>
</evidence>
<evidence type="ECO:0000256" key="2">
    <source>
        <dbReference type="ARBA" id="ARBA00004193"/>
    </source>
</evidence>
<keyword evidence="5 10" id="KW-0813">Transport</keyword>
<dbReference type="EMBL" id="JAUSUR010000003">
    <property type="protein sequence ID" value="MDQ0360999.1"/>
    <property type="molecule type" value="Genomic_DNA"/>
</dbReference>
<keyword evidence="10" id="KW-1003">Cell membrane</keyword>
<protein>
    <recommendedName>
        <fullName evidence="10">Phosphate-binding protein</fullName>
    </recommendedName>
</protein>
<keyword evidence="10" id="KW-0472">Membrane</keyword>
<dbReference type="InterPro" id="IPR024370">
    <property type="entry name" value="PBP_domain"/>
</dbReference>
<comment type="subunit">
    <text evidence="4 10">The complex is composed of two ATP-binding proteins (PstB), two transmembrane proteins (PstC and PstA) and a solute-binding protein (PstS).</text>
</comment>
<comment type="function">
    <text evidence="10">Involved in the system for phosphate transport across the cytoplasmic membrane.</text>
</comment>
<evidence type="ECO:0000256" key="8">
    <source>
        <dbReference type="ARBA" id="ARBA00023139"/>
    </source>
</evidence>
<evidence type="ECO:0000259" key="11">
    <source>
        <dbReference type="Pfam" id="PF12849"/>
    </source>
</evidence>
<dbReference type="InterPro" id="IPR050811">
    <property type="entry name" value="Phosphate_ABC_transporter"/>
</dbReference>
<comment type="subcellular location">
    <subcellularLocation>
        <location evidence="2 10">Cell membrane</location>
        <topology evidence="2 10">Lipid-anchor</topology>
    </subcellularLocation>
</comment>
<dbReference type="PROSITE" id="PS51257">
    <property type="entry name" value="PROKAR_LIPOPROTEIN"/>
    <property type="match status" value="1"/>
</dbReference>
<dbReference type="CDD" id="cd13653">
    <property type="entry name" value="PBP2_phosphate_like_1"/>
    <property type="match status" value="1"/>
</dbReference>
<comment type="function">
    <text evidence="1">Part of the ABC transporter complex PstSACB involved in phosphate import.</text>
</comment>
<feature type="domain" description="PBP" evidence="11">
    <location>
        <begin position="32"/>
        <end position="254"/>
    </location>
</feature>
<keyword evidence="9 10" id="KW-0449">Lipoprotein</keyword>
<dbReference type="PANTHER" id="PTHR30570">
    <property type="entry name" value="PERIPLASMIC PHOSPHATE BINDING COMPONENT OF PHOSPHATE ABC TRANSPORTER"/>
    <property type="match status" value="1"/>
</dbReference>
<dbReference type="Gene3D" id="3.40.190.10">
    <property type="entry name" value="Periplasmic binding protein-like II"/>
    <property type="match status" value="2"/>
</dbReference>
<evidence type="ECO:0000256" key="9">
    <source>
        <dbReference type="ARBA" id="ARBA00023288"/>
    </source>
</evidence>
<dbReference type="PANTHER" id="PTHR30570:SF1">
    <property type="entry name" value="PHOSPHATE-BINDING PROTEIN PSTS"/>
    <property type="match status" value="1"/>
</dbReference>
<evidence type="ECO:0000256" key="10">
    <source>
        <dbReference type="RuleBase" id="RU367119"/>
    </source>
</evidence>
<gene>
    <name evidence="12" type="ORF">J2S15_001746</name>
</gene>
<evidence type="ECO:0000313" key="12">
    <source>
        <dbReference type="EMBL" id="MDQ0360999.1"/>
    </source>
</evidence>
<keyword evidence="13" id="KW-1185">Reference proteome</keyword>
<dbReference type="Proteomes" id="UP001230220">
    <property type="component" value="Unassembled WGS sequence"/>
</dbReference>